<evidence type="ECO:0000256" key="2">
    <source>
        <dbReference type="ARBA" id="ARBA00034247"/>
    </source>
</evidence>
<name>A0ABU1G270_9GAMM</name>
<dbReference type="PANTHER" id="PTHR45138">
    <property type="entry name" value="REGULATORY COMPONENTS OF SENSORY TRANSDUCTION SYSTEM"/>
    <property type="match status" value="1"/>
</dbReference>
<dbReference type="InterPro" id="IPR000160">
    <property type="entry name" value="GGDEF_dom"/>
</dbReference>
<dbReference type="EMBL" id="JARWAK010000007">
    <property type="protein sequence ID" value="MDR5867032.1"/>
    <property type="molecule type" value="Genomic_DNA"/>
</dbReference>
<dbReference type="CDD" id="cd01949">
    <property type="entry name" value="GGDEF"/>
    <property type="match status" value="1"/>
</dbReference>
<dbReference type="InterPro" id="IPR043128">
    <property type="entry name" value="Rev_trsase/Diguanyl_cyclase"/>
</dbReference>
<dbReference type="Gene3D" id="3.30.70.270">
    <property type="match status" value="1"/>
</dbReference>
<sequence length="372" mass="40784">MIRSPGFRLRLGLTLGFATLFAVCVLAAWTYMSEAGRHLGADYPALTGDIVRAQAETADLRLALEDLAREPGDARHRERVETLLWLMPERMDAIRRVLARTELAEAGQVDVLDALRRTEDRLATLEASLTPPDAQLEAIGQALEADLAWAYSSLLDRVHRAAAAQQRLMKRLSIAVGTLIGLVLMVAGALMLALARLHRQWRRLSELSVTDPLTGLANRRRLWDLARHHLARHRRDGGELALLLIDLDHFKAVNDRFGHPAGDAALQAFAEMLRSLIRGPDLVARLGGEEFAVLLPDSGLPAARRLGERLRRATAALDLPPPADGHVLTASLGLSATRAGAHDMERLYALADAGLYRAKQGGRNRLEINEAS</sequence>
<dbReference type="Pfam" id="PF00990">
    <property type="entry name" value="GGDEF"/>
    <property type="match status" value="1"/>
</dbReference>
<evidence type="ECO:0000256" key="1">
    <source>
        <dbReference type="ARBA" id="ARBA00012528"/>
    </source>
</evidence>
<keyword evidence="3" id="KW-0812">Transmembrane</keyword>
<keyword evidence="6" id="KW-1185">Reference proteome</keyword>
<proteinExistence type="predicted"/>
<dbReference type="RefSeq" id="WP_309652630.1">
    <property type="nucleotide sequence ID" value="NZ_JARWAK010000007.1"/>
</dbReference>
<dbReference type="PROSITE" id="PS50887">
    <property type="entry name" value="GGDEF"/>
    <property type="match status" value="1"/>
</dbReference>
<evidence type="ECO:0000313" key="5">
    <source>
        <dbReference type="EMBL" id="MDR5867032.1"/>
    </source>
</evidence>
<keyword evidence="5" id="KW-0808">Transferase</keyword>
<dbReference type="NCBIfam" id="TIGR00254">
    <property type="entry name" value="GGDEF"/>
    <property type="match status" value="1"/>
</dbReference>
<dbReference type="SUPFAM" id="SSF55073">
    <property type="entry name" value="Nucleotide cyclase"/>
    <property type="match status" value="1"/>
</dbReference>
<evidence type="ECO:0000313" key="6">
    <source>
        <dbReference type="Proteomes" id="UP001264519"/>
    </source>
</evidence>
<organism evidence="5 6">
    <name type="scientific">Halomonas koreensis</name>
    <dbReference type="NCBI Taxonomy" id="245385"/>
    <lineage>
        <taxon>Bacteria</taxon>
        <taxon>Pseudomonadati</taxon>
        <taxon>Pseudomonadota</taxon>
        <taxon>Gammaproteobacteria</taxon>
        <taxon>Oceanospirillales</taxon>
        <taxon>Halomonadaceae</taxon>
        <taxon>Halomonas</taxon>
    </lineage>
</organism>
<evidence type="ECO:0000259" key="4">
    <source>
        <dbReference type="PROSITE" id="PS50887"/>
    </source>
</evidence>
<evidence type="ECO:0000256" key="3">
    <source>
        <dbReference type="SAM" id="Phobius"/>
    </source>
</evidence>
<feature type="transmembrane region" description="Helical" evidence="3">
    <location>
        <begin position="172"/>
        <end position="195"/>
    </location>
</feature>
<comment type="catalytic activity">
    <reaction evidence="2">
        <text>2 GTP = 3',3'-c-di-GMP + 2 diphosphate</text>
        <dbReference type="Rhea" id="RHEA:24898"/>
        <dbReference type="ChEBI" id="CHEBI:33019"/>
        <dbReference type="ChEBI" id="CHEBI:37565"/>
        <dbReference type="ChEBI" id="CHEBI:58805"/>
        <dbReference type="EC" id="2.7.7.65"/>
    </reaction>
</comment>
<keyword evidence="3" id="KW-0472">Membrane</keyword>
<dbReference type="EC" id="2.7.7.65" evidence="1"/>
<dbReference type="SMART" id="SM00267">
    <property type="entry name" value="GGDEF"/>
    <property type="match status" value="1"/>
</dbReference>
<protein>
    <recommendedName>
        <fullName evidence="1">diguanylate cyclase</fullName>
        <ecNumber evidence="1">2.7.7.65</ecNumber>
    </recommendedName>
</protein>
<dbReference type="PANTHER" id="PTHR45138:SF9">
    <property type="entry name" value="DIGUANYLATE CYCLASE DGCM-RELATED"/>
    <property type="match status" value="1"/>
</dbReference>
<gene>
    <name evidence="5" type="ORF">QC818_09560</name>
</gene>
<keyword evidence="5" id="KW-0548">Nucleotidyltransferase</keyword>
<feature type="domain" description="GGDEF" evidence="4">
    <location>
        <begin position="238"/>
        <end position="371"/>
    </location>
</feature>
<keyword evidence="3" id="KW-1133">Transmembrane helix</keyword>
<dbReference type="GO" id="GO:0052621">
    <property type="term" value="F:diguanylate cyclase activity"/>
    <property type="evidence" value="ECO:0007669"/>
    <property type="project" value="UniProtKB-EC"/>
</dbReference>
<reference evidence="5 6" key="1">
    <citation type="submission" date="2023-04" db="EMBL/GenBank/DDBJ databases">
        <title>A long-awaited taxogenomic arrangement of the family Halomonadaceae.</title>
        <authorList>
            <person name="De La Haba R."/>
            <person name="Chuvochina M."/>
            <person name="Wittouck S."/>
            <person name="Arahal D.R."/>
            <person name="Sanchez-Porro C."/>
            <person name="Hugenholtz P."/>
            <person name="Ventosa A."/>
        </authorList>
    </citation>
    <scope>NUCLEOTIDE SEQUENCE [LARGE SCALE GENOMIC DNA]</scope>
    <source>
        <strain evidence="5 6">DSM 23530</strain>
    </source>
</reference>
<comment type="caution">
    <text evidence="5">The sequence shown here is derived from an EMBL/GenBank/DDBJ whole genome shotgun (WGS) entry which is preliminary data.</text>
</comment>
<accession>A0ABU1G270</accession>
<dbReference type="InterPro" id="IPR050469">
    <property type="entry name" value="Diguanylate_Cyclase"/>
</dbReference>
<dbReference type="Proteomes" id="UP001264519">
    <property type="component" value="Unassembled WGS sequence"/>
</dbReference>
<dbReference type="InterPro" id="IPR029787">
    <property type="entry name" value="Nucleotide_cyclase"/>
</dbReference>